<name>A0A4U1BSR4_9GAMM</name>
<keyword evidence="8" id="KW-1185">Reference proteome</keyword>
<reference evidence="7 8" key="1">
    <citation type="submission" date="2019-04" db="EMBL/GenBank/DDBJ databases">
        <authorList>
            <person name="Hwang J.C."/>
        </authorList>
    </citation>
    <scope>NUCLEOTIDE SEQUENCE [LARGE SCALE GENOMIC DNA]</scope>
    <source>
        <strain evidence="7 8">IMCC35002</strain>
    </source>
</reference>
<dbReference type="InterPro" id="IPR001123">
    <property type="entry name" value="LeuE-type"/>
</dbReference>
<evidence type="ECO:0000256" key="4">
    <source>
        <dbReference type="ARBA" id="ARBA00022989"/>
    </source>
</evidence>
<feature type="transmembrane region" description="Helical" evidence="6">
    <location>
        <begin position="73"/>
        <end position="98"/>
    </location>
</feature>
<feature type="transmembrane region" description="Helical" evidence="6">
    <location>
        <begin position="42"/>
        <end position="67"/>
    </location>
</feature>
<evidence type="ECO:0000256" key="6">
    <source>
        <dbReference type="SAM" id="Phobius"/>
    </source>
</evidence>
<dbReference type="OrthoDB" id="9804822at2"/>
<organism evidence="7 8">
    <name type="scientific">Ferrimonas aestuarii</name>
    <dbReference type="NCBI Taxonomy" id="2569539"/>
    <lineage>
        <taxon>Bacteria</taxon>
        <taxon>Pseudomonadati</taxon>
        <taxon>Pseudomonadota</taxon>
        <taxon>Gammaproteobacteria</taxon>
        <taxon>Alteromonadales</taxon>
        <taxon>Ferrimonadaceae</taxon>
        <taxon>Ferrimonas</taxon>
    </lineage>
</organism>
<accession>A0A4U1BSR4</accession>
<dbReference type="GO" id="GO:0015171">
    <property type="term" value="F:amino acid transmembrane transporter activity"/>
    <property type="evidence" value="ECO:0007669"/>
    <property type="project" value="TreeGrafter"/>
</dbReference>
<dbReference type="PANTHER" id="PTHR30086">
    <property type="entry name" value="ARGININE EXPORTER PROTEIN ARGO"/>
    <property type="match status" value="1"/>
</dbReference>
<evidence type="ECO:0000256" key="2">
    <source>
        <dbReference type="ARBA" id="ARBA00022475"/>
    </source>
</evidence>
<feature type="transmembrane region" description="Helical" evidence="6">
    <location>
        <begin position="159"/>
        <end position="178"/>
    </location>
</feature>
<feature type="transmembrane region" description="Helical" evidence="6">
    <location>
        <begin position="135"/>
        <end position="153"/>
    </location>
</feature>
<dbReference type="GO" id="GO:0005886">
    <property type="term" value="C:plasma membrane"/>
    <property type="evidence" value="ECO:0007669"/>
    <property type="project" value="UniProtKB-SubCell"/>
</dbReference>
<dbReference type="EMBL" id="SWCJ01000002">
    <property type="protein sequence ID" value="TKB57643.1"/>
    <property type="molecule type" value="Genomic_DNA"/>
</dbReference>
<evidence type="ECO:0000313" key="8">
    <source>
        <dbReference type="Proteomes" id="UP000305675"/>
    </source>
</evidence>
<dbReference type="PANTHER" id="PTHR30086:SF17">
    <property type="entry name" value="LYSE FAMILY TRANSLOCATOR"/>
    <property type="match status" value="1"/>
</dbReference>
<keyword evidence="5 6" id="KW-0472">Membrane</keyword>
<evidence type="ECO:0000256" key="3">
    <source>
        <dbReference type="ARBA" id="ARBA00022692"/>
    </source>
</evidence>
<feature type="transmembrane region" description="Helical" evidence="6">
    <location>
        <begin position="190"/>
        <end position="211"/>
    </location>
</feature>
<keyword evidence="4 6" id="KW-1133">Transmembrane helix</keyword>
<proteinExistence type="predicted"/>
<protein>
    <submittedName>
        <fullName evidence="7">LysE family translocator</fullName>
    </submittedName>
</protein>
<comment type="caution">
    <text evidence="7">The sequence shown here is derived from an EMBL/GenBank/DDBJ whole genome shotgun (WGS) entry which is preliminary data.</text>
</comment>
<keyword evidence="2" id="KW-1003">Cell membrane</keyword>
<sequence>MASETSLLVTLATVHAIALASPGPDFALVVQNAARYGRRTGFYIAFGLSIGILLHSLFSLTGVSLLIQQHPMWFVVIKLAGGSYLLWLGISALGYVLAHRGEKRAMAKVEVTKGLESPLAAFSRGFMTNILNPKALVFFVSLFSSLVPADLSFEGKLGALFILWSLAFAWFAILAQLLTSKRLQSKLQSAALTLDGICGVVFVLVGGGILWSTLMNAMG</sequence>
<evidence type="ECO:0000313" key="7">
    <source>
        <dbReference type="EMBL" id="TKB57643.1"/>
    </source>
</evidence>
<keyword evidence="3 6" id="KW-0812">Transmembrane</keyword>
<dbReference type="PIRSF" id="PIRSF006324">
    <property type="entry name" value="LeuE"/>
    <property type="match status" value="1"/>
</dbReference>
<dbReference type="Pfam" id="PF01810">
    <property type="entry name" value="LysE"/>
    <property type="match status" value="1"/>
</dbReference>
<dbReference type="Proteomes" id="UP000305675">
    <property type="component" value="Unassembled WGS sequence"/>
</dbReference>
<comment type="subcellular location">
    <subcellularLocation>
        <location evidence="1">Cell membrane</location>
        <topology evidence="1">Multi-pass membrane protein</topology>
    </subcellularLocation>
</comment>
<evidence type="ECO:0000256" key="1">
    <source>
        <dbReference type="ARBA" id="ARBA00004651"/>
    </source>
</evidence>
<gene>
    <name evidence="7" type="ORF">FCL42_03825</name>
</gene>
<dbReference type="AlphaFoldDB" id="A0A4U1BSR4"/>
<evidence type="ECO:0000256" key="5">
    <source>
        <dbReference type="ARBA" id="ARBA00023136"/>
    </source>
</evidence>